<dbReference type="Proteomes" id="UP000011531">
    <property type="component" value="Unassembled WGS sequence"/>
</dbReference>
<protein>
    <submittedName>
        <fullName evidence="1">Integrase family protein</fullName>
    </submittedName>
</protein>
<organism evidence="1 2">
    <name type="scientific">Natronococcus jeotgali DSM 18795</name>
    <dbReference type="NCBI Taxonomy" id="1227498"/>
    <lineage>
        <taxon>Archaea</taxon>
        <taxon>Methanobacteriati</taxon>
        <taxon>Methanobacteriota</taxon>
        <taxon>Stenosarchaea group</taxon>
        <taxon>Halobacteria</taxon>
        <taxon>Halobacteriales</taxon>
        <taxon>Natrialbaceae</taxon>
        <taxon>Natronococcus</taxon>
    </lineage>
</organism>
<gene>
    <name evidence="1" type="ORF">C492_08945</name>
</gene>
<reference evidence="1 2" key="1">
    <citation type="journal article" date="2014" name="PLoS Genet.">
        <title>Phylogenetically driven sequencing of extremely halophilic archaea reveals strategies for static and dynamic osmo-response.</title>
        <authorList>
            <person name="Becker E.A."/>
            <person name="Seitzer P.M."/>
            <person name="Tritt A."/>
            <person name="Larsen D."/>
            <person name="Krusor M."/>
            <person name="Yao A.I."/>
            <person name="Wu D."/>
            <person name="Madern D."/>
            <person name="Eisen J.A."/>
            <person name="Darling A.E."/>
            <person name="Facciotti M.T."/>
        </authorList>
    </citation>
    <scope>NUCLEOTIDE SEQUENCE [LARGE SCALE GENOMIC DNA]</scope>
    <source>
        <strain evidence="1 2">DSM 18795</strain>
    </source>
</reference>
<proteinExistence type="predicted"/>
<comment type="caution">
    <text evidence="1">The sequence shown here is derived from an EMBL/GenBank/DDBJ whole genome shotgun (WGS) entry which is preliminary data.</text>
</comment>
<evidence type="ECO:0000313" key="1">
    <source>
        <dbReference type="EMBL" id="ELY61951.1"/>
    </source>
</evidence>
<name>L9XKL0_9EURY</name>
<accession>L9XKL0</accession>
<keyword evidence="2" id="KW-1185">Reference proteome</keyword>
<sequence>MSHNSLEGLREFWNTEIELELQRADHDLEDKPTHQDLLDVGYGRLTYTLREHHKMTLSGFLESVGYVEEAAEC</sequence>
<dbReference type="AlphaFoldDB" id="L9XKL0"/>
<dbReference type="EMBL" id="AOIA01000079">
    <property type="protein sequence ID" value="ELY61951.1"/>
    <property type="molecule type" value="Genomic_DNA"/>
</dbReference>
<evidence type="ECO:0000313" key="2">
    <source>
        <dbReference type="Proteomes" id="UP000011531"/>
    </source>
</evidence>
<dbReference type="RefSeq" id="WP_008422476.1">
    <property type="nucleotide sequence ID" value="NZ_AOIA01000079.1"/>
</dbReference>